<dbReference type="AlphaFoldDB" id="A0AAW0S5X4"/>
<keyword evidence="6 8" id="KW-0503">Monooxygenase</keyword>
<evidence type="ECO:0000313" key="9">
    <source>
        <dbReference type="EMBL" id="KAK8149957.1"/>
    </source>
</evidence>
<keyword evidence="3 7" id="KW-0349">Heme</keyword>
<feature type="binding site" description="axial binding residue" evidence="7">
    <location>
        <position position="392"/>
    </location>
    <ligand>
        <name>heme</name>
        <dbReference type="ChEBI" id="CHEBI:30413"/>
    </ligand>
    <ligandPart>
        <name>Fe</name>
        <dbReference type="ChEBI" id="CHEBI:18248"/>
    </ligandPart>
</feature>
<evidence type="ECO:0000313" key="10">
    <source>
        <dbReference type="Proteomes" id="UP001397290"/>
    </source>
</evidence>
<dbReference type="PROSITE" id="PS00086">
    <property type="entry name" value="CYTOCHROME_P450"/>
    <property type="match status" value="1"/>
</dbReference>
<comment type="caution">
    <text evidence="9">The sequence shown here is derived from an EMBL/GenBank/DDBJ whole genome shotgun (WGS) entry which is preliminary data.</text>
</comment>
<protein>
    <recommendedName>
        <fullName evidence="11">Cytochrome P450</fullName>
    </recommendedName>
</protein>
<dbReference type="Gene3D" id="1.10.630.10">
    <property type="entry name" value="Cytochrome P450"/>
    <property type="match status" value="1"/>
</dbReference>
<evidence type="ECO:0008006" key="11">
    <source>
        <dbReference type="Google" id="ProtNLM"/>
    </source>
</evidence>
<dbReference type="InterPro" id="IPR050121">
    <property type="entry name" value="Cytochrome_P450_monoxygenase"/>
</dbReference>
<dbReference type="GO" id="GO:0016705">
    <property type="term" value="F:oxidoreductase activity, acting on paired donors, with incorporation or reduction of molecular oxygen"/>
    <property type="evidence" value="ECO:0007669"/>
    <property type="project" value="InterPro"/>
</dbReference>
<sequence length="403" mass="45570">MENRSRTQLHRRLGPVIRIGPREVSVNCIDDGVRTIYSSKFDKDESFYRNLFNQTRFMVAIIGNEEHKERRKMLSHPYSNSYILNSRTLGMVLSRVSSRLREEMAQWASSGNSVDVFQRARCCTLDVASGWLFGSENATDTLRDPSFENDLSTLGTTALKRLILRTSVERPFNYLASLMEKPPDADIARRWQEWLTRVITDSYKKHHMKDSATASLFDYFYNRFKAAYPGMSRNETASIIAVECDDHLSASHLGLGTLLAYTLYELSRDTRSQIALRKELLAVDVSGDQALSHRLAPLPMLDAVITETMRTRAPCPGPFPRVVPNSGCRLAGKFDLPGGTVVSSSAWALHFNPIPFPSPEEWLPSRWLEADEATAAEMHKWIWTFGSGARVCIGTHYSMRGTC</sequence>
<dbReference type="GO" id="GO:0020037">
    <property type="term" value="F:heme binding"/>
    <property type="evidence" value="ECO:0007669"/>
    <property type="project" value="InterPro"/>
</dbReference>
<comment type="similarity">
    <text evidence="2 8">Belongs to the cytochrome P450 family.</text>
</comment>
<dbReference type="InterPro" id="IPR017972">
    <property type="entry name" value="Cyt_P450_CS"/>
</dbReference>
<dbReference type="PANTHER" id="PTHR24305:SF166">
    <property type="entry name" value="CYTOCHROME P450 12A4, MITOCHONDRIAL-RELATED"/>
    <property type="match status" value="1"/>
</dbReference>
<dbReference type="PRINTS" id="PR00465">
    <property type="entry name" value="EP450IV"/>
</dbReference>
<dbReference type="PANTHER" id="PTHR24305">
    <property type="entry name" value="CYTOCHROME P450"/>
    <property type="match status" value="1"/>
</dbReference>
<evidence type="ECO:0000256" key="8">
    <source>
        <dbReference type="RuleBase" id="RU000461"/>
    </source>
</evidence>
<dbReference type="InterPro" id="IPR002403">
    <property type="entry name" value="Cyt_P450_E_grp-IV"/>
</dbReference>
<evidence type="ECO:0000256" key="5">
    <source>
        <dbReference type="ARBA" id="ARBA00023004"/>
    </source>
</evidence>
<dbReference type="EMBL" id="JAAHCF010000032">
    <property type="protein sequence ID" value="KAK8149957.1"/>
    <property type="molecule type" value="Genomic_DNA"/>
</dbReference>
<organism evidence="9 10">
    <name type="scientific">Beauveria asiatica</name>
    <dbReference type="NCBI Taxonomy" id="1069075"/>
    <lineage>
        <taxon>Eukaryota</taxon>
        <taxon>Fungi</taxon>
        <taxon>Dikarya</taxon>
        <taxon>Ascomycota</taxon>
        <taxon>Pezizomycotina</taxon>
        <taxon>Sordariomycetes</taxon>
        <taxon>Hypocreomycetidae</taxon>
        <taxon>Hypocreales</taxon>
        <taxon>Cordycipitaceae</taxon>
        <taxon>Beauveria</taxon>
    </lineage>
</organism>
<dbReference type="GO" id="GO:0004497">
    <property type="term" value="F:monooxygenase activity"/>
    <property type="evidence" value="ECO:0007669"/>
    <property type="project" value="UniProtKB-KW"/>
</dbReference>
<keyword evidence="10" id="KW-1185">Reference proteome</keyword>
<evidence type="ECO:0000256" key="1">
    <source>
        <dbReference type="ARBA" id="ARBA00001971"/>
    </source>
</evidence>
<reference evidence="9 10" key="1">
    <citation type="submission" date="2020-02" db="EMBL/GenBank/DDBJ databases">
        <title>Comparative genomics of the hypocrealean fungal genus Beauvera.</title>
        <authorList>
            <person name="Showalter D.N."/>
            <person name="Bushley K.E."/>
            <person name="Rehner S.A."/>
        </authorList>
    </citation>
    <scope>NUCLEOTIDE SEQUENCE [LARGE SCALE GENOMIC DNA]</scope>
    <source>
        <strain evidence="9 10">ARSEF4384</strain>
    </source>
</reference>
<evidence type="ECO:0000256" key="7">
    <source>
        <dbReference type="PIRSR" id="PIRSR602403-1"/>
    </source>
</evidence>
<evidence type="ECO:0000256" key="4">
    <source>
        <dbReference type="ARBA" id="ARBA00022723"/>
    </source>
</evidence>
<keyword evidence="5 7" id="KW-0408">Iron</keyword>
<dbReference type="InterPro" id="IPR036396">
    <property type="entry name" value="Cyt_P450_sf"/>
</dbReference>
<evidence type="ECO:0000256" key="6">
    <source>
        <dbReference type="ARBA" id="ARBA00023033"/>
    </source>
</evidence>
<dbReference type="Pfam" id="PF00067">
    <property type="entry name" value="p450"/>
    <property type="match status" value="1"/>
</dbReference>
<dbReference type="InterPro" id="IPR001128">
    <property type="entry name" value="Cyt_P450"/>
</dbReference>
<evidence type="ECO:0000256" key="2">
    <source>
        <dbReference type="ARBA" id="ARBA00010617"/>
    </source>
</evidence>
<dbReference type="SUPFAM" id="SSF48264">
    <property type="entry name" value="Cytochrome P450"/>
    <property type="match status" value="1"/>
</dbReference>
<proteinExistence type="inferred from homology"/>
<dbReference type="Proteomes" id="UP001397290">
    <property type="component" value="Unassembled WGS sequence"/>
</dbReference>
<keyword evidence="4 7" id="KW-0479">Metal-binding</keyword>
<dbReference type="GO" id="GO:0005506">
    <property type="term" value="F:iron ion binding"/>
    <property type="evidence" value="ECO:0007669"/>
    <property type="project" value="InterPro"/>
</dbReference>
<evidence type="ECO:0000256" key="3">
    <source>
        <dbReference type="ARBA" id="ARBA00022617"/>
    </source>
</evidence>
<comment type="cofactor">
    <cofactor evidence="1 7">
        <name>heme</name>
        <dbReference type="ChEBI" id="CHEBI:30413"/>
    </cofactor>
</comment>
<gene>
    <name evidence="9" type="ORF">G3M48_004901</name>
</gene>
<accession>A0AAW0S5X4</accession>
<name>A0AAW0S5X4_9HYPO</name>
<keyword evidence="8" id="KW-0560">Oxidoreductase</keyword>